<evidence type="ECO:0000313" key="1">
    <source>
        <dbReference type="EMBL" id="ORX82071.1"/>
    </source>
</evidence>
<reference evidence="1 2" key="1">
    <citation type="submission" date="2016-08" db="EMBL/GenBank/DDBJ databases">
        <title>A Parts List for Fungal Cellulosomes Revealed by Comparative Genomics.</title>
        <authorList>
            <consortium name="DOE Joint Genome Institute"/>
            <person name="Haitjema C.H."/>
            <person name="Gilmore S.P."/>
            <person name="Henske J.K."/>
            <person name="Solomon K.V."/>
            <person name="De Groot R."/>
            <person name="Kuo A."/>
            <person name="Mondo S.J."/>
            <person name="Salamov A.A."/>
            <person name="Labutti K."/>
            <person name="Zhao Z."/>
            <person name="Chiniquy J."/>
            <person name="Barry K."/>
            <person name="Brewer H.M."/>
            <person name="Purvine S.O."/>
            <person name="Wright A.T."/>
            <person name="Boxma B."/>
            <person name="Van Alen T."/>
            <person name="Hackstein J.H."/>
            <person name="Baker S.E."/>
            <person name="Grigoriev I.V."/>
            <person name="O'Malley M.A."/>
        </authorList>
    </citation>
    <scope>NUCLEOTIDE SEQUENCE [LARGE SCALE GENOMIC DNA]</scope>
    <source>
        <strain evidence="1 2">S4</strain>
    </source>
</reference>
<accession>A0A1Y1X8H9</accession>
<keyword evidence="2" id="KW-1185">Reference proteome</keyword>
<dbReference type="Proteomes" id="UP000193944">
    <property type="component" value="Unassembled WGS sequence"/>
</dbReference>
<comment type="caution">
    <text evidence="1">The sequence shown here is derived from an EMBL/GenBank/DDBJ whole genome shotgun (WGS) entry which is preliminary data.</text>
</comment>
<organism evidence="1 2">
    <name type="scientific">Anaeromyces robustus</name>
    <dbReference type="NCBI Taxonomy" id="1754192"/>
    <lineage>
        <taxon>Eukaryota</taxon>
        <taxon>Fungi</taxon>
        <taxon>Fungi incertae sedis</taxon>
        <taxon>Chytridiomycota</taxon>
        <taxon>Chytridiomycota incertae sedis</taxon>
        <taxon>Neocallimastigomycetes</taxon>
        <taxon>Neocallimastigales</taxon>
        <taxon>Neocallimastigaceae</taxon>
        <taxon>Anaeromyces</taxon>
    </lineage>
</organism>
<dbReference type="AlphaFoldDB" id="A0A1Y1X8H9"/>
<gene>
    <name evidence="1" type="ORF">BCR32DRAFT_4648</name>
</gene>
<reference evidence="1 2" key="2">
    <citation type="submission" date="2016-08" db="EMBL/GenBank/DDBJ databases">
        <title>Pervasive Adenine N6-methylation of Active Genes in Fungi.</title>
        <authorList>
            <consortium name="DOE Joint Genome Institute"/>
            <person name="Mondo S.J."/>
            <person name="Dannebaum R.O."/>
            <person name="Kuo R.C."/>
            <person name="Labutti K."/>
            <person name="Haridas S."/>
            <person name="Kuo A."/>
            <person name="Salamov A."/>
            <person name="Ahrendt S.R."/>
            <person name="Lipzen A."/>
            <person name="Sullivan W."/>
            <person name="Andreopoulos W.B."/>
            <person name="Clum A."/>
            <person name="Lindquist E."/>
            <person name="Daum C."/>
            <person name="Ramamoorthy G.K."/>
            <person name="Gryganskyi A."/>
            <person name="Culley D."/>
            <person name="Magnuson J.K."/>
            <person name="James T.Y."/>
            <person name="O'Malley M.A."/>
            <person name="Stajich J.E."/>
            <person name="Spatafora J.W."/>
            <person name="Visel A."/>
            <person name="Grigoriev I.V."/>
        </authorList>
    </citation>
    <scope>NUCLEOTIDE SEQUENCE [LARGE SCALE GENOMIC DNA]</scope>
    <source>
        <strain evidence="1 2">S4</strain>
    </source>
</reference>
<name>A0A1Y1X8H9_9FUNG</name>
<protein>
    <submittedName>
        <fullName evidence="1">Uncharacterized protein</fullName>
    </submittedName>
</protein>
<sequence length="179" mass="20893">MNTDFNTISMVGRMAYVIMCVERFLVAVYPEKDWKLIAKKMWKATSHNWGDWPIEFYEIFPEFIFSTNGYNSEEYEYISEDEYHIVLDLYNDITSESKNDMFDTLKYILKQPFEMAMVYEGTVIGDGKESIKIIENSESVLLKNNIALPDGNCLKFSSFSQRNGWGDDFEGEKLSIILN</sequence>
<proteinExistence type="predicted"/>
<evidence type="ECO:0000313" key="2">
    <source>
        <dbReference type="Proteomes" id="UP000193944"/>
    </source>
</evidence>
<dbReference type="EMBL" id="MCFG01000104">
    <property type="protein sequence ID" value="ORX82071.1"/>
    <property type="molecule type" value="Genomic_DNA"/>
</dbReference>